<accession>A0A158G8A0</accession>
<dbReference type="InterPro" id="IPR020845">
    <property type="entry name" value="AMP-binding_CS"/>
</dbReference>
<dbReference type="Pfam" id="PF13193">
    <property type="entry name" value="AMP-binding_C"/>
    <property type="match status" value="1"/>
</dbReference>
<dbReference type="OrthoDB" id="9766486at2"/>
<comment type="similarity">
    <text evidence="1">Belongs to the ATP-dependent AMP-binding enzyme family.</text>
</comment>
<dbReference type="AlphaFoldDB" id="A0A158G8A0"/>
<dbReference type="PANTHER" id="PTHR43859">
    <property type="entry name" value="ACYL-ACTIVATING ENZYME"/>
    <property type="match status" value="1"/>
</dbReference>
<keyword evidence="4" id="KW-0443">Lipid metabolism</keyword>
<evidence type="ECO:0000256" key="1">
    <source>
        <dbReference type="ARBA" id="ARBA00006432"/>
    </source>
</evidence>
<dbReference type="RefSeq" id="WP_087643597.1">
    <property type="nucleotide sequence ID" value="NZ_FCON02000010.1"/>
</dbReference>
<gene>
    <name evidence="7" type="ORF">AWB68_01374</name>
</gene>
<keyword evidence="8" id="KW-1185">Reference proteome</keyword>
<keyword evidence="3" id="KW-0276">Fatty acid metabolism</keyword>
<dbReference type="InterPro" id="IPR045851">
    <property type="entry name" value="AMP-bd_C_sf"/>
</dbReference>
<dbReference type="Gene3D" id="3.40.50.12780">
    <property type="entry name" value="N-terminal domain of ligase-like"/>
    <property type="match status" value="1"/>
</dbReference>
<dbReference type="PROSITE" id="PS00455">
    <property type="entry name" value="AMP_BINDING"/>
    <property type="match status" value="1"/>
</dbReference>
<comment type="caution">
    <text evidence="7">The sequence shown here is derived from an EMBL/GenBank/DDBJ whole genome shotgun (WGS) entry which is preliminary data.</text>
</comment>
<keyword evidence="2 7" id="KW-0436">Ligase</keyword>
<evidence type="ECO:0000256" key="2">
    <source>
        <dbReference type="ARBA" id="ARBA00022598"/>
    </source>
</evidence>
<dbReference type="PANTHER" id="PTHR43859:SF4">
    <property type="entry name" value="BUTANOATE--COA LIGASE AAE1-RELATED"/>
    <property type="match status" value="1"/>
</dbReference>
<protein>
    <submittedName>
        <fullName evidence="7">Long-chain-fatty-acid--CoA ligase</fullName>
    </submittedName>
</protein>
<sequence>MFGSMMDRPLLVSSLLVHAERQFGNTEIVSRETSGALHRYTFRDAAKRARQLARALEGLGVTRGARVATLAWNNHRHLEAYFAVSGSGAVLHTCNPRLHPEQLAYILNHAEDEVLLVDATFLPLVEAIAPRCPALRHYVLLGGPEDMPAASRVPGFVPALACYEDLLAAATDDFAWPEFDEHTASTLCYTSGTTGNPKGVLYSHRSTILHTFAVSLPDSLSLSAQDCLLPVVPMFHVNAWGLPYAAAMNGCKLVLPGPKLDGASLYELIEGERVTCSAGVPTIWLGLAQHMEQNGLTLSTMTRTVVGGSAMPEAQIRTWTQRFHVEVRHAWGMTETSPLGTQGALLPKHAGLSVEAQCAQRAKQGRAVFGVEMRIVDADGREQARDGKSSGELEVRGPWIAAGYFRNEKPALRDGWFPTGDIATIDADGYMQITDRVKDVIKSGGEWISSIDLENAAAGHPAVLMAAVIGARHPRWDERPVLFVVKKPGHAADKADILAWLADKVAKWCLPDEVIFLDGLPLGATGKVQKMELRREYADVLCAAQ</sequence>
<dbReference type="CDD" id="cd12119">
    <property type="entry name" value="ttLC_FACS_AlkK_like"/>
    <property type="match status" value="1"/>
</dbReference>
<dbReference type="Pfam" id="PF00501">
    <property type="entry name" value="AMP-binding"/>
    <property type="match status" value="1"/>
</dbReference>
<evidence type="ECO:0000256" key="3">
    <source>
        <dbReference type="ARBA" id="ARBA00022832"/>
    </source>
</evidence>
<name>A0A158G8A0_9BURK</name>
<evidence type="ECO:0000313" key="7">
    <source>
        <dbReference type="EMBL" id="SAL28335.1"/>
    </source>
</evidence>
<dbReference type="FunFam" id="3.30.300.30:FF:000008">
    <property type="entry name" value="2,3-dihydroxybenzoate-AMP ligase"/>
    <property type="match status" value="1"/>
</dbReference>
<dbReference type="Proteomes" id="UP000054770">
    <property type="component" value="Unassembled WGS sequence"/>
</dbReference>
<proteinExistence type="inferred from homology"/>
<dbReference type="EMBL" id="FCON02000010">
    <property type="protein sequence ID" value="SAL28335.1"/>
    <property type="molecule type" value="Genomic_DNA"/>
</dbReference>
<evidence type="ECO:0000259" key="5">
    <source>
        <dbReference type="Pfam" id="PF00501"/>
    </source>
</evidence>
<evidence type="ECO:0000259" key="6">
    <source>
        <dbReference type="Pfam" id="PF13193"/>
    </source>
</evidence>
<dbReference type="NCBIfam" id="NF004837">
    <property type="entry name" value="PRK06187.1"/>
    <property type="match status" value="1"/>
</dbReference>
<dbReference type="GO" id="GO:0006631">
    <property type="term" value="P:fatty acid metabolic process"/>
    <property type="evidence" value="ECO:0007669"/>
    <property type="project" value="UniProtKB-KW"/>
</dbReference>
<dbReference type="InterPro" id="IPR042099">
    <property type="entry name" value="ANL_N_sf"/>
</dbReference>
<dbReference type="InterPro" id="IPR025110">
    <property type="entry name" value="AMP-bd_C"/>
</dbReference>
<dbReference type="Gene3D" id="3.30.300.30">
    <property type="match status" value="1"/>
</dbReference>
<reference evidence="7" key="1">
    <citation type="submission" date="2016-01" db="EMBL/GenBank/DDBJ databases">
        <authorList>
            <person name="Peeters C."/>
        </authorList>
    </citation>
    <scope>NUCLEOTIDE SEQUENCE [LARGE SCALE GENOMIC DNA]</scope>
    <source>
        <strain evidence="7">LMG 22940</strain>
    </source>
</reference>
<evidence type="ECO:0000313" key="8">
    <source>
        <dbReference type="Proteomes" id="UP000054770"/>
    </source>
</evidence>
<dbReference type="GO" id="GO:0016874">
    <property type="term" value="F:ligase activity"/>
    <property type="evidence" value="ECO:0007669"/>
    <property type="project" value="UniProtKB-KW"/>
</dbReference>
<dbReference type="SUPFAM" id="SSF56801">
    <property type="entry name" value="Acetyl-CoA synthetase-like"/>
    <property type="match status" value="1"/>
</dbReference>
<feature type="domain" description="AMP-binding enzyme C-terminal" evidence="6">
    <location>
        <begin position="453"/>
        <end position="527"/>
    </location>
</feature>
<dbReference type="InterPro" id="IPR000873">
    <property type="entry name" value="AMP-dep_synth/lig_dom"/>
</dbReference>
<organism evidence="7 8">
    <name type="scientific">Caballeronia choica</name>
    <dbReference type="NCBI Taxonomy" id="326476"/>
    <lineage>
        <taxon>Bacteria</taxon>
        <taxon>Pseudomonadati</taxon>
        <taxon>Pseudomonadota</taxon>
        <taxon>Betaproteobacteria</taxon>
        <taxon>Burkholderiales</taxon>
        <taxon>Burkholderiaceae</taxon>
        <taxon>Caballeronia</taxon>
    </lineage>
</organism>
<evidence type="ECO:0000256" key="4">
    <source>
        <dbReference type="ARBA" id="ARBA00023098"/>
    </source>
</evidence>
<feature type="domain" description="AMP-dependent synthetase/ligase" evidence="5">
    <location>
        <begin position="23"/>
        <end position="405"/>
    </location>
</feature>
<dbReference type="NCBIfam" id="NF005426">
    <property type="entry name" value="PRK07008.1"/>
    <property type="match status" value="1"/>
</dbReference>